<dbReference type="PROSITE" id="PS51186">
    <property type="entry name" value="GNAT"/>
    <property type="match status" value="1"/>
</dbReference>
<dbReference type="InterPro" id="IPR016181">
    <property type="entry name" value="Acyl_CoA_acyltransferase"/>
</dbReference>
<evidence type="ECO:0000259" key="3">
    <source>
        <dbReference type="PROSITE" id="PS51186"/>
    </source>
</evidence>
<dbReference type="PANTHER" id="PTHR43420">
    <property type="entry name" value="ACETYLTRANSFERASE"/>
    <property type="match status" value="1"/>
</dbReference>
<dbReference type="GO" id="GO:0016747">
    <property type="term" value="F:acyltransferase activity, transferring groups other than amino-acyl groups"/>
    <property type="evidence" value="ECO:0007669"/>
    <property type="project" value="InterPro"/>
</dbReference>
<gene>
    <name evidence="4" type="ORF">SY85_11065</name>
</gene>
<evidence type="ECO:0000256" key="1">
    <source>
        <dbReference type="ARBA" id="ARBA00022679"/>
    </source>
</evidence>
<dbReference type="STRING" id="1492898.SY85_11065"/>
<dbReference type="Proteomes" id="UP000077177">
    <property type="component" value="Chromosome"/>
</dbReference>
<dbReference type="PATRIC" id="fig|1492898.3.peg.2387"/>
<reference evidence="4 5" key="2">
    <citation type="journal article" date="2016" name="Int. J. Syst. Evol. Microbiol.">
        <title>Flavisolibacter tropicus sp. nov., isolated from tropical soil.</title>
        <authorList>
            <person name="Lee J.J."/>
            <person name="Kang M.S."/>
            <person name="Kim G.S."/>
            <person name="Lee C.S."/>
            <person name="Lim S."/>
            <person name="Lee J."/>
            <person name="Roh S.H."/>
            <person name="Kang H."/>
            <person name="Ha J.M."/>
            <person name="Bae S."/>
            <person name="Jung H.Y."/>
            <person name="Kim M.K."/>
        </authorList>
    </citation>
    <scope>NUCLEOTIDE SEQUENCE [LARGE SCALE GENOMIC DNA]</scope>
    <source>
        <strain evidence="4 5">LCS9</strain>
    </source>
</reference>
<reference evidence="5" key="1">
    <citation type="submission" date="2015-01" db="EMBL/GenBank/DDBJ databases">
        <title>Flavisolibacter sp./LCS9/ whole genome sequencing.</title>
        <authorList>
            <person name="Kim M.K."/>
            <person name="Srinivasan S."/>
            <person name="Lee J.-J."/>
        </authorList>
    </citation>
    <scope>NUCLEOTIDE SEQUENCE [LARGE SCALE GENOMIC DNA]</scope>
    <source>
        <strain evidence="5">LCS9</strain>
    </source>
</reference>
<dbReference type="InterPro" id="IPR000182">
    <property type="entry name" value="GNAT_dom"/>
</dbReference>
<evidence type="ECO:0000256" key="2">
    <source>
        <dbReference type="ARBA" id="ARBA00023315"/>
    </source>
</evidence>
<accession>A0A172TVD7</accession>
<organism evidence="4 5">
    <name type="scientific">Flavisolibacter tropicus</name>
    <dbReference type="NCBI Taxonomy" id="1492898"/>
    <lineage>
        <taxon>Bacteria</taxon>
        <taxon>Pseudomonadati</taxon>
        <taxon>Bacteroidota</taxon>
        <taxon>Chitinophagia</taxon>
        <taxon>Chitinophagales</taxon>
        <taxon>Chitinophagaceae</taxon>
        <taxon>Flavisolibacter</taxon>
    </lineage>
</organism>
<dbReference type="OrthoDB" id="9797456at2"/>
<evidence type="ECO:0000313" key="5">
    <source>
        <dbReference type="Proteomes" id="UP000077177"/>
    </source>
</evidence>
<dbReference type="SUPFAM" id="SSF55729">
    <property type="entry name" value="Acyl-CoA N-acyltransferases (Nat)"/>
    <property type="match status" value="1"/>
</dbReference>
<feature type="domain" description="N-acetyltransferase" evidence="3">
    <location>
        <begin position="87"/>
        <end position="230"/>
    </location>
</feature>
<dbReference type="KEGG" id="fla:SY85_11065"/>
<dbReference type="Gene3D" id="3.40.630.30">
    <property type="match status" value="1"/>
</dbReference>
<dbReference type="EMBL" id="CP011390">
    <property type="protein sequence ID" value="ANE50962.1"/>
    <property type="molecule type" value="Genomic_DNA"/>
</dbReference>
<dbReference type="InterPro" id="IPR050680">
    <property type="entry name" value="YpeA/RimI_acetyltransf"/>
</dbReference>
<keyword evidence="5" id="KW-1185">Reference proteome</keyword>
<proteinExistence type="predicted"/>
<sequence length="230" mass="26246">MPTPVEKLDNPVWYSLTETHQQFAIVYDEVKFYQPDYCPFGGFVAMEQTADALNKYARLADSFFVVGNRPGLPEGLILQNELACRQMVLDQQPALEITEEIVELQSQQYDELFDLVNLVQPGYFRKKTPLLGAYFGIYKDEKLVAVTGERMQMHEYTEVSAVVTHPDYTGKGYAKQLVAHAANKIFSENKFPYLHVADTNAGAISLYEKLGFVTRRKISFWHIVKTADDK</sequence>
<dbReference type="AlphaFoldDB" id="A0A172TVD7"/>
<protein>
    <submittedName>
        <fullName evidence="4">Acetyltransferase</fullName>
    </submittedName>
</protein>
<dbReference type="CDD" id="cd04301">
    <property type="entry name" value="NAT_SF"/>
    <property type="match status" value="1"/>
</dbReference>
<name>A0A172TVD7_9BACT</name>
<keyword evidence="1 4" id="KW-0808">Transferase</keyword>
<dbReference type="Pfam" id="PF00583">
    <property type="entry name" value="Acetyltransf_1"/>
    <property type="match status" value="1"/>
</dbReference>
<keyword evidence="2" id="KW-0012">Acyltransferase</keyword>
<evidence type="ECO:0000313" key="4">
    <source>
        <dbReference type="EMBL" id="ANE50962.1"/>
    </source>
</evidence>